<comment type="caution">
    <text evidence="2">The sequence shown here is derived from an EMBL/GenBank/DDBJ whole genome shotgun (WGS) entry which is preliminary data.</text>
</comment>
<dbReference type="EMBL" id="CADEAL010000944">
    <property type="protein sequence ID" value="CAB1427118.1"/>
    <property type="molecule type" value="Genomic_DNA"/>
</dbReference>
<gene>
    <name evidence="2" type="ORF">PLEPLA_LOCUS15056</name>
</gene>
<dbReference type="AlphaFoldDB" id="A0A9N7U8W8"/>
<dbReference type="Proteomes" id="UP001153269">
    <property type="component" value="Unassembled WGS sequence"/>
</dbReference>
<name>A0A9N7U8W8_PLEPL</name>
<organism evidence="2 3">
    <name type="scientific">Pleuronectes platessa</name>
    <name type="common">European plaice</name>
    <dbReference type="NCBI Taxonomy" id="8262"/>
    <lineage>
        <taxon>Eukaryota</taxon>
        <taxon>Metazoa</taxon>
        <taxon>Chordata</taxon>
        <taxon>Craniata</taxon>
        <taxon>Vertebrata</taxon>
        <taxon>Euteleostomi</taxon>
        <taxon>Actinopterygii</taxon>
        <taxon>Neopterygii</taxon>
        <taxon>Teleostei</taxon>
        <taxon>Neoteleostei</taxon>
        <taxon>Acanthomorphata</taxon>
        <taxon>Carangaria</taxon>
        <taxon>Pleuronectiformes</taxon>
        <taxon>Pleuronectoidei</taxon>
        <taxon>Pleuronectidae</taxon>
        <taxon>Pleuronectes</taxon>
    </lineage>
</organism>
<keyword evidence="3" id="KW-1185">Reference proteome</keyword>
<accession>A0A9N7U8W8</accession>
<proteinExistence type="predicted"/>
<evidence type="ECO:0000313" key="2">
    <source>
        <dbReference type="EMBL" id="CAB1427118.1"/>
    </source>
</evidence>
<reference evidence="2" key="1">
    <citation type="submission" date="2020-03" db="EMBL/GenBank/DDBJ databases">
        <authorList>
            <person name="Weist P."/>
        </authorList>
    </citation>
    <scope>NUCLEOTIDE SEQUENCE</scope>
</reference>
<protein>
    <submittedName>
        <fullName evidence="2">Uncharacterized protein</fullName>
    </submittedName>
</protein>
<sequence length="100" mass="11293">METEIQQPLPTRRDKTDHRALSQNIPGSQDSDGLGFSEMNIFQVSNGGALQTEDRGIWVIVPNDSYGLNMAWDGLHTRYRTCLWPSNQRPSDSQSIKSDQ</sequence>
<feature type="region of interest" description="Disordered" evidence="1">
    <location>
        <begin position="1"/>
        <end position="35"/>
    </location>
</feature>
<evidence type="ECO:0000256" key="1">
    <source>
        <dbReference type="SAM" id="MobiDB-lite"/>
    </source>
</evidence>
<evidence type="ECO:0000313" key="3">
    <source>
        <dbReference type="Proteomes" id="UP001153269"/>
    </source>
</evidence>
<feature type="compositionally biased region" description="Polar residues" evidence="1">
    <location>
        <begin position="21"/>
        <end position="31"/>
    </location>
</feature>
<feature type="compositionally biased region" description="Basic and acidic residues" evidence="1">
    <location>
        <begin position="11"/>
        <end position="20"/>
    </location>
</feature>